<protein>
    <recommendedName>
        <fullName evidence="4">RNI-like protein</fullName>
    </recommendedName>
</protein>
<dbReference type="InterPro" id="IPR032675">
    <property type="entry name" value="LRR_dom_sf"/>
</dbReference>
<dbReference type="GO" id="GO:0019005">
    <property type="term" value="C:SCF ubiquitin ligase complex"/>
    <property type="evidence" value="ECO:0007669"/>
    <property type="project" value="TreeGrafter"/>
</dbReference>
<dbReference type="GO" id="GO:0031146">
    <property type="term" value="P:SCF-dependent proteasomal ubiquitin-dependent protein catabolic process"/>
    <property type="evidence" value="ECO:0007669"/>
    <property type="project" value="TreeGrafter"/>
</dbReference>
<dbReference type="PANTHER" id="PTHR13318">
    <property type="entry name" value="PARTNER OF PAIRED, ISOFORM B-RELATED"/>
    <property type="match status" value="1"/>
</dbReference>
<proteinExistence type="predicted"/>
<gene>
    <name evidence="2" type="ORF">AB1Y20_018397</name>
</gene>
<name>A0AB34JNK9_PRYPA</name>
<dbReference type="Proteomes" id="UP001515480">
    <property type="component" value="Unassembled WGS sequence"/>
</dbReference>
<evidence type="ECO:0000313" key="3">
    <source>
        <dbReference type="Proteomes" id="UP001515480"/>
    </source>
</evidence>
<comment type="caution">
    <text evidence="2">The sequence shown here is derived from an EMBL/GenBank/DDBJ whole genome shotgun (WGS) entry which is preliminary data.</text>
</comment>
<evidence type="ECO:0000256" key="1">
    <source>
        <dbReference type="SAM" id="MobiDB-lite"/>
    </source>
</evidence>
<accession>A0AB34JNK9</accession>
<organism evidence="2 3">
    <name type="scientific">Prymnesium parvum</name>
    <name type="common">Toxic golden alga</name>
    <dbReference type="NCBI Taxonomy" id="97485"/>
    <lineage>
        <taxon>Eukaryota</taxon>
        <taxon>Haptista</taxon>
        <taxon>Haptophyta</taxon>
        <taxon>Prymnesiophyceae</taxon>
        <taxon>Prymnesiales</taxon>
        <taxon>Prymnesiaceae</taxon>
        <taxon>Prymnesium</taxon>
    </lineage>
</organism>
<reference evidence="2 3" key="1">
    <citation type="journal article" date="2024" name="Science">
        <title>Giant polyketide synthase enzymes in the biosynthesis of giant marine polyether toxins.</title>
        <authorList>
            <person name="Fallon T.R."/>
            <person name="Shende V.V."/>
            <person name="Wierzbicki I.H."/>
            <person name="Pendleton A.L."/>
            <person name="Watervoot N.F."/>
            <person name="Auber R.P."/>
            <person name="Gonzalez D.J."/>
            <person name="Wisecaver J.H."/>
            <person name="Moore B.S."/>
        </authorList>
    </citation>
    <scope>NUCLEOTIDE SEQUENCE [LARGE SCALE GENOMIC DNA]</scope>
    <source>
        <strain evidence="2 3">12B1</strain>
    </source>
</reference>
<keyword evidence="3" id="KW-1185">Reference proteome</keyword>
<dbReference type="Gene3D" id="3.80.10.10">
    <property type="entry name" value="Ribonuclease Inhibitor"/>
    <property type="match status" value="1"/>
</dbReference>
<evidence type="ECO:0008006" key="4">
    <source>
        <dbReference type="Google" id="ProtNLM"/>
    </source>
</evidence>
<feature type="compositionally biased region" description="Gly residues" evidence="1">
    <location>
        <begin position="486"/>
        <end position="500"/>
    </location>
</feature>
<sequence length="522" mass="54210">MAPPFVKITISHETGVGLTVRSEITLRYCRPPTDSRLLSSLNSPCLCCSSSPPPLPPRIALDLLACLTTSPTSASSPSLPLCLQEIPHPGAQTPPSMPSAAAAAQPPVLELHENATFTTPEIRWLDATPSPTNEPWAPLPAAIKPAPATPLGLSVWQRKGREALAATEAASDDGIVRAVTAAAERLLVHMGEVTDAGIAVLSRCSSVKQLELRWAVAGTVPPSRVSGEAIVALANCPLATLHFDCCVAIDLTEAIVAIAERTRTLRHLTVHECNVDAEAAMEALSHCVTLRTLEWHTHATDVAVWELAHGGGSGTSPLECVRLHTYQPSGATDDALLAIASACANLVTLDAAGLARGGARESGVLALAGQIDGVRGCPRLRHLEVGSTHASPLTERVVAALCDGALPQLEYLGLAGCSHVSAAAVERLAARRPALVIGVGSERGVERGSREGEARPCSPAAEDRTRLLWALSADAPSAKRLKGAPAGKGRGAGFLEGKGGLFESDGRDESYDSEGQVPACAA</sequence>
<dbReference type="EMBL" id="JBGBPQ010000006">
    <property type="protein sequence ID" value="KAL1523458.1"/>
    <property type="molecule type" value="Genomic_DNA"/>
</dbReference>
<evidence type="ECO:0000313" key="2">
    <source>
        <dbReference type="EMBL" id="KAL1523458.1"/>
    </source>
</evidence>
<dbReference type="PANTHER" id="PTHR13318:SF190">
    <property type="entry name" value="PARTNER OF PAIRED, ISOFORM B"/>
    <property type="match status" value="1"/>
</dbReference>
<dbReference type="SUPFAM" id="SSF52047">
    <property type="entry name" value="RNI-like"/>
    <property type="match status" value="1"/>
</dbReference>
<dbReference type="AlphaFoldDB" id="A0AB34JNK9"/>
<feature type="region of interest" description="Disordered" evidence="1">
    <location>
        <begin position="478"/>
        <end position="522"/>
    </location>
</feature>